<reference evidence="1 2" key="1">
    <citation type="submission" date="2020-08" db="EMBL/GenBank/DDBJ databases">
        <title>Functional genomics of gut bacteria from endangered species of beetles.</title>
        <authorList>
            <person name="Carlos-Shanley C."/>
        </authorList>
    </citation>
    <scope>NUCLEOTIDE SEQUENCE [LARGE SCALE GENOMIC DNA]</scope>
    <source>
        <strain evidence="1 2">S00179</strain>
    </source>
</reference>
<evidence type="ECO:0000313" key="1">
    <source>
        <dbReference type="EMBL" id="MBB4865689.1"/>
    </source>
</evidence>
<evidence type="ECO:0000313" key="2">
    <source>
        <dbReference type="Proteomes" id="UP000566995"/>
    </source>
</evidence>
<sequence length="282" mass="31581">MKYRTTLLALFITAAGTGCTQEEMRQFQEGLDAHMLEMSAQDYVVVLQPAQALKVCEERLPQVAVNCVVDGKLIGPPAKRLPFGVMNEKLTFQERGAHAQIGNVLVLTTQTTLNGFKYFSATGYSTLSTNPEQKEFERFIGTLWTNASVPMNIHRRDDQVATSFLYRNDANAPQINAELHRQAELAARNAQLQADQQAYDNSVEGRAEAQRNAILACQEEIDDARADIAEDDRVARVSGVRNLSVRHEAGLRIVRCQDDMKAYWKAYKQLGGKERTMAELLK</sequence>
<comment type="caution">
    <text evidence="1">The sequence shown here is derived from an EMBL/GenBank/DDBJ whole genome shotgun (WGS) entry which is preliminary data.</text>
</comment>
<gene>
    <name evidence="1" type="ORF">HNP46_004590</name>
</gene>
<dbReference type="Proteomes" id="UP000566995">
    <property type="component" value="Unassembled WGS sequence"/>
</dbReference>
<evidence type="ECO:0008006" key="3">
    <source>
        <dbReference type="Google" id="ProtNLM"/>
    </source>
</evidence>
<dbReference type="RefSeq" id="WP_184593434.1">
    <property type="nucleotide sequence ID" value="NZ_JACHLI010000020.1"/>
</dbReference>
<name>A0A7W7KNN4_PSENT</name>
<accession>A0A7W7KNN4</accession>
<dbReference type="AlphaFoldDB" id="A0A7W7KNN4"/>
<organism evidence="1 2">
    <name type="scientific">Pseudomonas nitroreducens</name>
    <dbReference type="NCBI Taxonomy" id="46680"/>
    <lineage>
        <taxon>Bacteria</taxon>
        <taxon>Pseudomonadati</taxon>
        <taxon>Pseudomonadota</taxon>
        <taxon>Gammaproteobacteria</taxon>
        <taxon>Pseudomonadales</taxon>
        <taxon>Pseudomonadaceae</taxon>
        <taxon>Pseudomonas</taxon>
    </lineage>
</organism>
<dbReference type="EMBL" id="JACHLI010000020">
    <property type="protein sequence ID" value="MBB4865689.1"/>
    <property type="molecule type" value="Genomic_DNA"/>
</dbReference>
<dbReference type="PROSITE" id="PS51257">
    <property type="entry name" value="PROKAR_LIPOPROTEIN"/>
    <property type="match status" value="1"/>
</dbReference>
<protein>
    <recommendedName>
        <fullName evidence="3">Lipoprotein</fullName>
    </recommendedName>
</protein>
<proteinExistence type="predicted"/>